<sequence>MLEPVAEDDEVRPTPAIHKRGPGPTKPALVALGVGGSGFGEVPMGSLDLAADGISHIGVLEVEADYGHFVKVDGRLWNKDVAAFVGEWYTNPCDQCKSCGTHCRKFLTHTSICVCCHYSKVACTVDGAMVLNPIDHLPSKAHHNGSSFDSTFQLVEERVSSIRTKARQFLAGLDILDDADAILCQVSRLGSDMSSAGHVGTPSLIPEDKENISAVDLESGAGPSGEPLSPDLSD</sequence>
<proteinExistence type="predicted"/>
<comment type="caution">
    <text evidence="2">The sequence shown here is derived from an EMBL/GenBank/DDBJ whole genome shotgun (WGS) entry which is preliminary data.</text>
</comment>
<keyword evidence="3" id="KW-1185">Reference proteome</keyword>
<gene>
    <name evidence="2" type="ORF">IW261DRAFT_1556833</name>
</gene>
<accession>A0AA39PW65</accession>
<reference evidence="2" key="1">
    <citation type="submission" date="2023-06" db="EMBL/GenBank/DDBJ databases">
        <authorList>
            <consortium name="Lawrence Berkeley National Laboratory"/>
            <person name="Ahrendt S."/>
            <person name="Sahu N."/>
            <person name="Indic B."/>
            <person name="Wong-Bajracharya J."/>
            <person name="Merenyi Z."/>
            <person name="Ke H.-M."/>
            <person name="Monk M."/>
            <person name="Kocsube S."/>
            <person name="Drula E."/>
            <person name="Lipzen A."/>
            <person name="Balint B."/>
            <person name="Henrissat B."/>
            <person name="Andreopoulos B."/>
            <person name="Martin F.M."/>
            <person name="Harder C.B."/>
            <person name="Rigling D."/>
            <person name="Ford K.L."/>
            <person name="Foster G.D."/>
            <person name="Pangilinan J."/>
            <person name="Papanicolaou A."/>
            <person name="Barry K."/>
            <person name="LaButti K."/>
            <person name="Viragh M."/>
            <person name="Koriabine M."/>
            <person name="Yan M."/>
            <person name="Riley R."/>
            <person name="Champramary S."/>
            <person name="Plett K.L."/>
            <person name="Tsai I.J."/>
            <person name="Slot J."/>
            <person name="Sipos G."/>
            <person name="Plett J."/>
            <person name="Nagy L.G."/>
            <person name="Grigoriev I.V."/>
        </authorList>
    </citation>
    <scope>NUCLEOTIDE SEQUENCE</scope>
    <source>
        <strain evidence="2">ICMP 16352</strain>
    </source>
</reference>
<dbReference type="Proteomes" id="UP001175227">
    <property type="component" value="Unassembled WGS sequence"/>
</dbReference>
<name>A0AA39PW65_9AGAR</name>
<feature type="compositionally biased region" description="Acidic residues" evidence="1">
    <location>
        <begin position="1"/>
        <end position="10"/>
    </location>
</feature>
<protein>
    <submittedName>
        <fullName evidence="2">Uncharacterized protein</fullName>
    </submittedName>
</protein>
<feature type="region of interest" description="Disordered" evidence="1">
    <location>
        <begin position="1"/>
        <end position="22"/>
    </location>
</feature>
<organism evidence="2 3">
    <name type="scientific">Armillaria novae-zelandiae</name>
    <dbReference type="NCBI Taxonomy" id="153914"/>
    <lineage>
        <taxon>Eukaryota</taxon>
        <taxon>Fungi</taxon>
        <taxon>Dikarya</taxon>
        <taxon>Basidiomycota</taxon>
        <taxon>Agaricomycotina</taxon>
        <taxon>Agaricomycetes</taxon>
        <taxon>Agaricomycetidae</taxon>
        <taxon>Agaricales</taxon>
        <taxon>Marasmiineae</taxon>
        <taxon>Physalacriaceae</taxon>
        <taxon>Armillaria</taxon>
    </lineage>
</organism>
<evidence type="ECO:0000313" key="2">
    <source>
        <dbReference type="EMBL" id="KAK0491687.1"/>
    </source>
</evidence>
<evidence type="ECO:0000256" key="1">
    <source>
        <dbReference type="SAM" id="MobiDB-lite"/>
    </source>
</evidence>
<dbReference type="AlphaFoldDB" id="A0AA39PW65"/>
<dbReference type="EMBL" id="JAUEPR010000001">
    <property type="protein sequence ID" value="KAK0491687.1"/>
    <property type="molecule type" value="Genomic_DNA"/>
</dbReference>
<evidence type="ECO:0000313" key="3">
    <source>
        <dbReference type="Proteomes" id="UP001175227"/>
    </source>
</evidence>
<feature type="region of interest" description="Disordered" evidence="1">
    <location>
        <begin position="193"/>
        <end position="234"/>
    </location>
</feature>